<dbReference type="InterPro" id="IPR035952">
    <property type="entry name" value="Rhomboid-like_sf"/>
</dbReference>
<evidence type="ECO:0000256" key="4">
    <source>
        <dbReference type="ARBA" id="ARBA00023136"/>
    </source>
</evidence>
<dbReference type="SUPFAM" id="SSF144091">
    <property type="entry name" value="Rhomboid-like"/>
    <property type="match status" value="1"/>
</dbReference>
<keyword evidence="4 6" id="KW-0472">Membrane</keyword>
<feature type="transmembrane region" description="Helical" evidence="6">
    <location>
        <begin position="81"/>
        <end position="103"/>
    </location>
</feature>
<sequence length="279" mass="30569">MAAHHEPDESSRGRRRITPREAARTGLHAVLDWVRHSPGTHTWLVILAITSGVIATASPSVRNFLLHHNSTNLVQLRDHPIRVLFVSALWIESPSGFAFYFVFYELVHAPAERWLGTWRWLLTVAIAHVGATLVSQQAVRLGIQYERLPRSMAHTVDIGVSYGLAGVIGVLTYLVPRPWRWGYAVLIIGFFGWSVINGRTFTDLGHFTAMLLGLACYALTPTARQRGPRPRHPSRVPPRPTGESDRADGTGRADHAAHGAVYGSAVNGAAKAPPGPAPK</sequence>
<feature type="compositionally biased region" description="Basic and acidic residues" evidence="5">
    <location>
        <begin position="242"/>
        <end position="254"/>
    </location>
</feature>
<evidence type="ECO:0000256" key="2">
    <source>
        <dbReference type="ARBA" id="ARBA00022692"/>
    </source>
</evidence>
<evidence type="ECO:0008006" key="9">
    <source>
        <dbReference type="Google" id="ProtNLM"/>
    </source>
</evidence>
<feature type="transmembrane region" description="Helical" evidence="6">
    <location>
        <begin position="41"/>
        <end position="61"/>
    </location>
</feature>
<protein>
    <recommendedName>
        <fullName evidence="9">Integral membrane protein</fullName>
    </recommendedName>
</protein>
<evidence type="ECO:0000256" key="3">
    <source>
        <dbReference type="ARBA" id="ARBA00022989"/>
    </source>
</evidence>
<keyword evidence="8" id="KW-1185">Reference proteome</keyword>
<comment type="caution">
    <text evidence="7">The sequence shown here is derived from an EMBL/GenBank/DDBJ whole genome shotgun (WGS) entry which is preliminary data.</text>
</comment>
<feature type="transmembrane region" description="Helical" evidence="6">
    <location>
        <begin position="155"/>
        <end position="175"/>
    </location>
</feature>
<dbReference type="Proteomes" id="UP001057702">
    <property type="component" value="Unassembled WGS sequence"/>
</dbReference>
<evidence type="ECO:0000256" key="1">
    <source>
        <dbReference type="ARBA" id="ARBA00004141"/>
    </source>
</evidence>
<dbReference type="EMBL" id="JANFNG010000009">
    <property type="protein sequence ID" value="MCQ4081727.1"/>
    <property type="molecule type" value="Genomic_DNA"/>
</dbReference>
<dbReference type="Pfam" id="PF20401">
    <property type="entry name" value="Rhomboid_2"/>
    <property type="match status" value="1"/>
</dbReference>
<accession>A0ABT1PYX2</accession>
<evidence type="ECO:0000256" key="6">
    <source>
        <dbReference type="SAM" id="Phobius"/>
    </source>
</evidence>
<reference evidence="7" key="1">
    <citation type="submission" date="2022-06" db="EMBL/GenBank/DDBJ databases">
        <title>Draft genome sequence of Streptomyces sp. RB6PN25 isolated from peat swamp forest in Thailand.</title>
        <authorList>
            <person name="Duangmal K."/>
            <person name="Klaysubun C."/>
        </authorList>
    </citation>
    <scope>NUCLEOTIDE SEQUENCE</scope>
    <source>
        <strain evidence="7">RB6PN25</strain>
    </source>
</reference>
<feature type="transmembrane region" description="Helical" evidence="6">
    <location>
        <begin position="115"/>
        <end position="134"/>
    </location>
</feature>
<gene>
    <name evidence="7" type="ORF">NGB36_14190</name>
</gene>
<evidence type="ECO:0000313" key="7">
    <source>
        <dbReference type="EMBL" id="MCQ4081727.1"/>
    </source>
</evidence>
<comment type="subcellular location">
    <subcellularLocation>
        <location evidence="1">Membrane</location>
        <topology evidence="1">Multi-pass membrane protein</topology>
    </subcellularLocation>
</comment>
<feature type="transmembrane region" description="Helical" evidence="6">
    <location>
        <begin position="181"/>
        <end position="197"/>
    </location>
</feature>
<dbReference type="InterPro" id="IPR046862">
    <property type="entry name" value="Rhomboid_2"/>
</dbReference>
<proteinExistence type="predicted"/>
<keyword evidence="3 6" id="KW-1133">Transmembrane helix</keyword>
<feature type="region of interest" description="Disordered" evidence="5">
    <location>
        <begin position="223"/>
        <end position="254"/>
    </location>
</feature>
<evidence type="ECO:0000313" key="8">
    <source>
        <dbReference type="Proteomes" id="UP001057702"/>
    </source>
</evidence>
<dbReference type="RefSeq" id="WP_255920627.1">
    <property type="nucleotide sequence ID" value="NZ_JANFNG010000009.1"/>
</dbReference>
<evidence type="ECO:0000256" key="5">
    <source>
        <dbReference type="SAM" id="MobiDB-lite"/>
    </source>
</evidence>
<keyword evidence="2 6" id="KW-0812">Transmembrane</keyword>
<organism evidence="7 8">
    <name type="scientific">Streptomyces humicola</name>
    <dbReference type="NCBI Taxonomy" id="2953240"/>
    <lineage>
        <taxon>Bacteria</taxon>
        <taxon>Bacillati</taxon>
        <taxon>Actinomycetota</taxon>
        <taxon>Actinomycetes</taxon>
        <taxon>Kitasatosporales</taxon>
        <taxon>Streptomycetaceae</taxon>
        <taxon>Streptomyces</taxon>
    </lineage>
</organism>
<name>A0ABT1PYX2_9ACTN</name>